<organism evidence="1 2">
    <name type="scientific">Cajanus cajan</name>
    <name type="common">Pigeon pea</name>
    <name type="synonym">Cajanus indicus</name>
    <dbReference type="NCBI Taxonomy" id="3821"/>
    <lineage>
        <taxon>Eukaryota</taxon>
        <taxon>Viridiplantae</taxon>
        <taxon>Streptophyta</taxon>
        <taxon>Embryophyta</taxon>
        <taxon>Tracheophyta</taxon>
        <taxon>Spermatophyta</taxon>
        <taxon>Magnoliopsida</taxon>
        <taxon>eudicotyledons</taxon>
        <taxon>Gunneridae</taxon>
        <taxon>Pentapetalae</taxon>
        <taxon>rosids</taxon>
        <taxon>fabids</taxon>
        <taxon>Fabales</taxon>
        <taxon>Fabaceae</taxon>
        <taxon>Papilionoideae</taxon>
        <taxon>50 kb inversion clade</taxon>
        <taxon>NPAAA clade</taxon>
        <taxon>indigoferoid/millettioid clade</taxon>
        <taxon>Phaseoleae</taxon>
        <taxon>Cajanus</taxon>
    </lineage>
</organism>
<dbReference type="PANTHER" id="PTHR42979:SF1">
    <property type="entry name" value="3-ISOPROPYLMALATE DEHYDROGENASE"/>
    <property type="match status" value="1"/>
</dbReference>
<reference evidence="1 2" key="1">
    <citation type="journal article" date="2012" name="Nat. Biotechnol.">
        <title>Draft genome sequence of pigeonpea (Cajanus cajan), an orphan legume crop of resource-poor farmers.</title>
        <authorList>
            <person name="Varshney R.K."/>
            <person name="Chen W."/>
            <person name="Li Y."/>
            <person name="Bharti A.K."/>
            <person name="Saxena R.K."/>
            <person name="Schlueter J.A."/>
            <person name="Donoghue M.T."/>
            <person name="Azam S."/>
            <person name="Fan G."/>
            <person name="Whaley A.M."/>
            <person name="Farmer A.D."/>
            <person name="Sheridan J."/>
            <person name="Iwata A."/>
            <person name="Tuteja R."/>
            <person name="Penmetsa R.V."/>
            <person name="Wu W."/>
            <person name="Upadhyaya H.D."/>
            <person name="Yang S.P."/>
            <person name="Shah T."/>
            <person name="Saxena K.B."/>
            <person name="Michael T."/>
            <person name="McCombie W.R."/>
            <person name="Yang B."/>
            <person name="Zhang G."/>
            <person name="Yang H."/>
            <person name="Wang J."/>
            <person name="Spillane C."/>
            <person name="Cook D.R."/>
            <person name="May G.D."/>
            <person name="Xu X."/>
            <person name="Jackson S.A."/>
        </authorList>
    </citation>
    <scope>NUCLEOTIDE SEQUENCE [LARGE SCALE GENOMIC DNA]</scope>
    <source>
        <strain evidence="2">cv. Asha</strain>
    </source>
</reference>
<dbReference type="Gene3D" id="3.40.718.10">
    <property type="entry name" value="Isopropylmalate Dehydrogenase"/>
    <property type="match status" value="1"/>
</dbReference>
<dbReference type="SUPFAM" id="SSF53659">
    <property type="entry name" value="Isocitrate/Isopropylmalate dehydrogenase-like"/>
    <property type="match status" value="1"/>
</dbReference>
<dbReference type="EMBL" id="CM003604">
    <property type="protein sequence ID" value="KYP72355.1"/>
    <property type="molecule type" value="Genomic_DNA"/>
</dbReference>
<dbReference type="PANTHER" id="PTHR42979">
    <property type="entry name" value="3-ISOPROPYLMALATE DEHYDROGENASE"/>
    <property type="match status" value="1"/>
</dbReference>
<dbReference type="Gramene" id="C.cajan_04823.t">
    <property type="protein sequence ID" value="C.cajan_04823.t"/>
    <property type="gene ID" value="C.cajan_04823"/>
</dbReference>
<dbReference type="GO" id="GO:0003862">
    <property type="term" value="F:3-isopropylmalate dehydrogenase activity"/>
    <property type="evidence" value="ECO:0007669"/>
    <property type="project" value="InterPro"/>
</dbReference>
<dbReference type="GO" id="GO:0009098">
    <property type="term" value="P:L-leucine biosynthetic process"/>
    <property type="evidence" value="ECO:0007669"/>
    <property type="project" value="InterPro"/>
</dbReference>
<dbReference type="STRING" id="3821.A0A151TZA6"/>
<evidence type="ECO:0000313" key="1">
    <source>
        <dbReference type="EMBL" id="KYP72355.1"/>
    </source>
</evidence>
<sequence length="74" mass="7921">RYTIIVLPGDGIIPEVISIAKDVLFLAGSFEGGAALDATRVPLLEETFFAAKQSDVFLLGAIGGWLLYFHSLPV</sequence>
<accession>A0A151TZA6</accession>
<gene>
    <name evidence="1" type="ORF">KK1_004943</name>
</gene>
<dbReference type="Proteomes" id="UP000075243">
    <property type="component" value="Chromosome 2"/>
</dbReference>
<name>A0A151TZA6_CAJCA</name>
<protein>
    <submittedName>
        <fullName evidence="1">Uncharacterized protein</fullName>
    </submittedName>
</protein>
<dbReference type="AlphaFoldDB" id="A0A151TZA6"/>
<dbReference type="InterPro" id="IPR004429">
    <property type="entry name" value="Isopropylmalate_DH"/>
</dbReference>
<keyword evidence="2" id="KW-1185">Reference proteome</keyword>
<feature type="non-terminal residue" evidence="1">
    <location>
        <position position="1"/>
    </location>
</feature>
<evidence type="ECO:0000313" key="2">
    <source>
        <dbReference type="Proteomes" id="UP000075243"/>
    </source>
</evidence>
<proteinExistence type="predicted"/>